<dbReference type="AlphaFoldDB" id="A0AA35Z8K6"/>
<dbReference type="InterPro" id="IPR003954">
    <property type="entry name" value="RRM_euk-type"/>
</dbReference>
<evidence type="ECO:0000256" key="2">
    <source>
        <dbReference type="PROSITE-ProRule" id="PRU00176"/>
    </source>
</evidence>
<dbReference type="GO" id="GO:0030014">
    <property type="term" value="C:CCR4-NOT complex"/>
    <property type="evidence" value="ECO:0007669"/>
    <property type="project" value="InterPro"/>
</dbReference>
<dbReference type="EMBL" id="OX465081">
    <property type="protein sequence ID" value="CAI9287895.1"/>
    <property type="molecule type" value="Genomic_DNA"/>
</dbReference>
<feature type="compositionally biased region" description="Basic and acidic residues" evidence="3">
    <location>
        <begin position="368"/>
        <end position="378"/>
    </location>
</feature>
<keyword evidence="1" id="KW-0863">Zinc-finger</keyword>
<keyword evidence="1" id="KW-0862">Zinc</keyword>
<dbReference type="PROSITE" id="PS50102">
    <property type="entry name" value="RRM"/>
    <property type="match status" value="1"/>
</dbReference>
<dbReference type="InterPro" id="IPR012677">
    <property type="entry name" value="Nucleotide-bd_a/b_plait_sf"/>
</dbReference>
<evidence type="ECO:0000256" key="1">
    <source>
        <dbReference type="PROSITE-ProRule" id="PRU00175"/>
    </source>
</evidence>
<name>A0AA35Z8K6_LACSI</name>
<dbReference type="GO" id="GO:0016567">
    <property type="term" value="P:protein ubiquitination"/>
    <property type="evidence" value="ECO:0007669"/>
    <property type="project" value="TreeGrafter"/>
</dbReference>
<dbReference type="InterPro" id="IPR000504">
    <property type="entry name" value="RRM_dom"/>
</dbReference>
<sequence>MCQSILRGTYTDSSSTLLLVDQSTTATMSEEGEKTCPLCAEEMDLTDQQLRPCKCGYEICVWCWHHIMDMAEKDNTEGRCPACRTPYNKEKIVGTASKCERLVTGMIVEKKQKSQKGKTKTSEGRKQLGSVRVIQRNLVYIVGLPLNLADEDLLQQKEYFGQYGKVLKVSISRTAAGAIQQFANSTCSVYITYSKKEEAIRSIQSAHGFILEGRTLRACFGTTKYCHAWLRNMPCTNADCLYLHEFGPEEDSFTKDEIIIAYTRNRVQQITGVTNDMQRRSGNLLPPPPADDYSNNNTTSAWEKPINKTTTTTNNPVNGMKVPLPNSSSGKSTALPAAASWGTRASNRQPSFKELVEEKGSLGNNPVSRKEDVDKNISDKFSNPSDMSLSSINNNQRLQACESEPLASNEAENTTVLVSDVQKKVAISVAEVDHMMSFNDERLRDTEVIQNLPPISSPPANPMGCYPLHARVSGNGGVDPPSSHLANNNNIPITVNDYSSTVIGNSSSSRELLSNGHSYFHDSTEGGKSEIGAFNLGESSIISSILSMDFDPWDESLTSPQNLAKFLDKQPESNTHSHRVLSSRNSNQSRFSFARQDEGSNNGDFGFEYKNSNSSDFVSNNSIHIDKKHSNYNNGSNGFSSFSFEESENFATNNFPMSENKISVSRTQVSVSPPPPPPPGFSGVSISRAPPPGFTSQERMEQKQTFDTPTPTPTLSLSGNHMLLRNSPVNIGGDLEFMDPAILAVGGRVNSNSPPGRGFGFGFGLDMRSSFPSFNENDVRLQVLMQRSSFSHQQNPRRLSEVGLDFPQQINSYAAIPSRMVDNNHLPSHYQTRSRCRS</sequence>
<keyword evidence="7" id="KW-1185">Reference proteome</keyword>
<dbReference type="Gene3D" id="3.30.40.10">
    <property type="entry name" value="Zinc/RING finger domain, C3HC4 (zinc finger)"/>
    <property type="match status" value="1"/>
</dbReference>
<evidence type="ECO:0000313" key="7">
    <source>
        <dbReference type="Proteomes" id="UP001177003"/>
    </source>
</evidence>
<reference evidence="6" key="1">
    <citation type="submission" date="2023-04" db="EMBL/GenBank/DDBJ databases">
        <authorList>
            <person name="Vijverberg K."/>
            <person name="Xiong W."/>
            <person name="Schranz E."/>
        </authorList>
    </citation>
    <scope>NUCLEOTIDE SEQUENCE</scope>
</reference>
<dbReference type="GO" id="GO:0003723">
    <property type="term" value="F:RNA binding"/>
    <property type="evidence" value="ECO:0007669"/>
    <property type="project" value="UniProtKB-UniRule"/>
</dbReference>
<evidence type="ECO:0008006" key="8">
    <source>
        <dbReference type="Google" id="ProtNLM"/>
    </source>
</evidence>
<dbReference type="GO" id="GO:0008270">
    <property type="term" value="F:zinc ion binding"/>
    <property type="evidence" value="ECO:0007669"/>
    <property type="project" value="UniProtKB-KW"/>
</dbReference>
<evidence type="ECO:0000256" key="3">
    <source>
        <dbReference type="SAM" id="MobiDB-lite"/>
    </source>
</evidence>
<dbReference type="SMART" id="SM00361">
    <property type="entry name" value="RRM_1"/>
    <property type="match status" value="1"/>
</dbReference>
<dbReference type="SUPFAM" id="SSF54928">
    <property type="entry name" value="RNA-binding domain, RBD"/>
    <property type="match status" value="1"/>
</dbReference>
<protein>
    <recommendedName>
        <fullName evidence="8">CCR4-NOT transcription complex subunit 4</fullName>
    </recommendedName>
</protein>
<dbReference type="FunFam" id="3.30.70.330:FF:000161">
    <property type="entry name" value="RNA binding (RRM/RBD/RNP motifs) family protein"/>
    <property type="match status" value="1"/>
</dbReference>
<evidence type="ECO:0000313" key="6">
    <source>
        <dbReference type="EMBL" id="CAI9287895.1"/>
    </source>
</evidence>
<dbReference type="CDD" id="cd16618">
    <property type="entry name" value="mRING-HC-C4C4_CNOT4"/>
    <property type="match status" value="1"/>
</dbReference>
<evidence type="ECO:0000259" key="4">
    <source>
        <dbReference type="PROSITE" id="PS50089"/>
    </source>
</evidence>
<feature type="domain" description="RING-type" evidence="4">
    <location>
        <begin position="36"/>
        <end position="84"/>
    </location>
</feature>
<keyword evidence="2" id="KW-0694">RNA-binding</keyword>
<dbReference type="Gene3D" id="3.30.70.330">
    <property type="match status" value="1"/>
</dbReference>
<dbReference type="Proteomes" id="UP001177003">
    <property type="component" value="Chromosome 5"/>
</dbReference>
<accession>A0AA35Z8K6</accession>
<dbReference type="SUPFAM" id="SSF57850">
    <property type="entry name" value="RING/U-box"/>
    <property type="match status" value="1"/>
</dbReference>
<dbReference type="InterPro" id="IPR035979">
    <property type="entry name" value="RBD_domain_sf"/>
</dbReference>
<dbReference type="Pfam" id="PF00076">
    <property type="entry name" value="RRM_1"/>
    <property type="match status" value="1"/>
</dbReference>
<evidence type="ECO:0000259" key="5">
    <source>
        <dbReference type="PROSITE" id="PS50102"/>
    </source>
</evidence>
<keyword evidence="1" id="KW-0479">Metal-binding</keyword>
<proteinExistence type="predicted"/>
<organism evidence="6 7">
    <name type="scientific">Lactuca saligna</name>
    <name type="common">Willowleaf lettuce</name>
    <dbReference type="NCBI Taxonomy" id="75948"/>
    <lineage>
        <taxon>Eukaryota</taxon>
        <taxon>Viridiplantae</taxon>
        <taxon>Streptophyta</taxon>
        <taxon>Embryophyta</taxon>
        <taxon>Tracheophyta</taxon>
        <taxon>Spermatophyta</taxon>
        <taxon>Magnoliopsida</taxon>
        <taxon>eudicotyledons</taxon>
        <taxon>Gunneridae</taxon>
        <taxon>Pentapetalae</taxon>
        <taxon>asterids</taxon>
        <taxon>campanulids</taxon>
        <taxon>Asterales</taxon>
        <taxon>Asteraceae</taxon>
        <taxon>Cichorioideae</taxon>
        <taxon>Cichorieae</taxon>
        <taxon>Lactucinae</taxon>
        <taxon>Lactuca</taxon>
    </lineage>
</organism>
<dbReference type="InterPro" id="IPR034261">
    <property type="entry name" value="CNOT4_RRM"/>
</dbReference>
<gene>
    <name evidence="6" type="ORF">LSALG_LOCUS27230</name>
</gene>
<dbReference type="PROSITE" id="PS50089">
    <property type="entry name" value="ZF_RING_2"/>
    <property type="match status" value="1"/>
</dbReference>
<dbReference type="PANTHER" id="PTHR12603">
    <property type="entry name" value="CCR4-NOT TRANSCRIPTION COMPLEX RELATED"/>
    <property type="match status" value="1"/>
</dbReference>
<dbReference type="Pfam" id="PF14570">
    <property type="entry name" value="zf-RING_4"/>
    <property type="match status" value="1"/>
</dbReference>
<dbReference type="GO" id="GO:0004842">
    <property type="term" value="F:ubiquitin-protein transferase activity"/>
    <property type="evidence" value="ECO:0007669"/>
    <property type="project" value="InterPro"/>
</dbReference>
<feature type="region of interest" description="Disordered" evidence="3">
    <location>
        <begin position="278"/>
        <end position="390"/>
    </location>
</feature>
<dbReference type="InterPro" id="IPR001841">
    <property type="entry name" value="Znf_RING"/>
</dbReference>
<dbReference type="InterPro" id="IPR039515">
    <property type="entry name" value="NOT4_mRING-HC-C4C4"/>
</dbReference>
<dbReference type="InterPro" id="IPR013083">
    <property type="entry name" value="Znf_RING/FYVE/PHD"/>
</dbReference>
<dbReference type="CDD" id="cd12438">
    <property type="entry name" value="RRM_CNOT4"/>
    <property type="match status" value="1"/>
</dbReference>
<dbReference type="InterPro" id="IPR039780">
    <property type="entry name" value="Mot2"/>
</dbReference>
<feature type="domain" description="RRM" evidence="5">
    <location>
        <begin position="137"/>
        <end position="223"/>
    </location>
</feature>
<dbReference type="PANTHER" id="PTHR12603:SF40">
    <property type="entry name" value="RNA RECOGNITION MOTIF DOMAIN, EUKARYOTE-RELATED"/>
    <property type="match status" value="1"/>
</dbReference>
<feature type="compositionally biased region" description="Polar residues" evidence="3">
    <location>
        <begin position="379"/>
        <end position="390"/>
    </location>
</feature>
<feature type="region of interest" description="Disordered" evidence="3">
    <location>
        <begin position="570"/>
        <end position="589"/>
    </location>
</feature>